<gene>
    <name evidence="3" type="ORF">GGR36_003826</name>
</gene>
<reference evidence="3 4" key="1">
    <citation type="submission" date="2020-08" db="EMBL/GenBank/DDBJ databases">
        <title>Genomic Encyclopedia of Type Strains, Phase IV (KMG-IV): sequencing the most valuable type-strain genomes for metagenomic binning, comparative biology and taxonomic classification.</title>
        <authorList>
            <person name="Goeker M."/>
        </authorList>
    </citation>
    <scope>NUCLEOTIDE SEQUENCE [LARGE SCALE GENOMIC DNA]</scope>
    <source>
        <strain evidence="3 4">DSM 106739</strain>
    </source>
</reference>
<keyword evidence="1" id="KW-1133">Transmembrane helix</keyword>
<accession>A0A840BNC7</accession>
<evidence type="ECO:0000313" key="3">
    <source>
        <dbReference type="EMBL" id="MBB4014480.1"/>
    </source>
</evidence>
<protein>
    <submittedName>
        <fullName evidence="3">Peptidoglycan/LPS O-acetylase OafA/YrhL</fullName>
    </submittedName>
</protein>
<keyword evidence="1" id="KW-0472">Membrane</keyword>
<dbReference type="PANTHER" id="PTHR23028:SF53">
    <property type="entry name" value="ACYL_TRANSF_3 DOMAIN-CONTAINING PROTEIN"/>
    <property type="match status" value="1"/>
</dbReference>
<dbReference type="PANTHER" id="PTHR23028">
    <property type="entry name" value="ACETYLTRANSFERASE"/>
    <property type="match status" value="1"/>
</dbReference>
<feature type="transmembrane region" description="Helical" evidence="1">
    <location>
        <begin position="210"/>
        <end position="240"/>
    </location>
</feature>
<dbReference type="Proteomes" id="UP000561045">
    <property type="component" value="Unassembled WGS sequence"/>
</dbReference>
<keyword evidence="4" id="KW-1185">Reference proteome</keyword>
<dbReference type="GO" id="GO:0016747">
    <property type="term" value="F:acyltransferase activity, transferring groups other than amino-acyl groups"/>
    <property type="evidence" value="ECO:0007669"/>
    <property type="project" value="InterPro"/>
</dbReference>
<dbReference type="Pfam" id="PF01757">
    <property type="entry name" value="Acyl_transf_3"/>
    <property type="match status" value="1"/>
</dbReference>
<evidence type="ECO:0000313" key="4">
    <source>
        <dbReference type="Proteomes" id="UP000561045"/>
    </source>
</evidence>
<dbReference type="RefSeq" id="WP_183636649.1">
    <property type="nucleotide sequence ID" value="NZ_BAABLE010000009.1"/>
</dbReference>
<dbReference type="EMBL" id="JACIET010000002">
    <property type="protein sequence ID" value="MBB4014480.1"/>
    <property type="molecule type" value="Genomic_DNA"/>
</dbReference>
<comment type="caution">
    <text evidence="3">The sequence shown here is derived from an EMBL/GenBank/DDBJ whole genome shotgun (WGS) entry which is preliminary data.</text>
</comment>
<feature type="transmembrane region" description="Helical" evidence="1">
    <location>
        <begin position="276"/>
        <end position="295"/>
    </location>
</feature>
<proteinExistence type="predicted"/>
<feature type="transmembrane region" description="Helical" evidence="1">
    <location>
        <begin position="172"/>
        <end position="190"/>
    </location>
</feature>
<feature type="transmembrane region" description="Helical" evidence="1">
    <location>
        <begin position="12"/>
        <end position="33"/>
    </location>
</feature>
<feature type="transmembrane region" description="Helical" evidence="1">
    <location>
        <begin position="246"/>
        <end position="264"/>
    </location>
</feature>
<dbReference type="GO" id="GO:0009103">
    <property type="term" value="P:lipopolysaccharide biosynthetic process"/>
    <property type="evidence" value="ECO:0007669"/>
    <property type="project" value="TreeGrafter"/>
</dbReference>
<evidence type="ECO:0000259" key="2">
    <source>
        <dbReference type="Pfam" id="PF01757"/>
    </source>
</evidence>
<dbReference type="GO" id="GO:0016020">
    <property type="term" value="C:membrane"/>
    <property type="evidence" value="ECO:0007669"/>
    <property type="project" value="TreeGrafter"/>
</dbReference>
<keyword evidence="1" id="KW-0812">Transmembrane</keyword>
<feature type="transmembrane region" description="Helical" evidence="1">
    <location>
        <begin position="45"/>
        <end position="65"/>
    </location>
</feature>
<dbReference type="AlphaFoldDB" id="A0A840BNC7"/>
<feature type="transmembrane region" description="Helical" evidence="1">
    <location>
        <begin position="77"/>
        <end position="100"/>
    </location>
</feature>
<dbReference type="InterPro" id="IPR050879">
    <property type="entry name" value="Acyltransferase_3"/>
</dbReference>
<evidence type="ECO:0000256" key="1">
    <source>
        <dbReference type="SAM" id="Phobius"/>
    </source>
</evidence>
<dbReference type="InterPro" id="IPR002656">
    <property type="entry name" value="Acyl_transf_3_dom"/>
</dbReference>
<feature type="domain" description="Acyltransferase 3" evidence="2">
    <location>
        <begin position="9"/>
        <end position="303"/>
    </location>
</feature>
<feature type="transmembrane region" description="Helical" evidence="1">
    <location>
        <begin position="307"/>
        <end position="326"/>
    </location>
</feature>
<sequence>MARGEEVDNNFDLLRHVAATLVLWFHAFSLSASRNDPLAGTPFDGALGVNIFFAISGFLITESWIRRSNALAFAEARVLRIMPALLASVGLCAFVIGPALSRASLTEYLFDWHLRWFVLGNASLLWMEEELPQLFITNPHPAIVNGSLWTLPKEATMYGLVLGIGLLCRGKALSRAFIPLLCVAFAIASWRFIQLEQSEHALSLARVSRYFIAGAIIGSLSNSARGPAIVAVFLLASLVAAPLPTAIQAIAIPIALASAVLACARIRLPMVVGGRWPVDLSYGLYIYGYPLQQVLFQCWPQLDGYRMFAISLPLTGLVAIASWHFVEKPALAKKGQFAAWLRPRVAVRSIHAD</sequence>
<name>A0A840BNC7_9RHOO</name>
<organism evidence="3 4">
    <name type="scientific">Niveibacterium umoris</name>
    <dbReference type="NCBI Taxonomy" id="1193620"/>
    <lineage>
        <taxon>Bacteria</taxon>
        <taxon>Pseudomonadati</taxon>
        <taxon>Pseudomonadota</taxon>
        <taxon>Betaproteobacteria</taxon>
        <taxon>Rhodocyclales</taxon>
        <taxon>Rhodocyclaceae</taxon>
        <taxon>Niveibacterium</taxon>
    </lineage>
</organism>